<keyword evidence="2" id="KW-1185">Reference proteome</keyword>
<accession>A0A834SMZ4</accession>
<dbReference type="AlphaFoldDB" id="A0A834SMZ4"/>
<evidence type="ECO:0000313" key="1">
    <source>
        <dbReference type="EMBL" id="KAF7806551.1"/>
    </source>
</evidence>
<evidence type="ECO:0000313" key="2">
    <source>
        <dbReference type="Proteomes" id="UP000634136"/>
    </source>
</evidence>
<organism evidence="1 2">
    <name type="scientific">Senna tora</name>
    <dbReference type="NCBI Taxonomy" id="362788"/>
    <lineage>
        <taxon>Eukaryota</taxon>
        <taxon>Viridiplantae</taxon>
        <taxon>Streptophyta</taxon>
        <taxon>Embryophyta</taxon>
        <taxon>Tracheophyta</taxon>
        <taxon>Spermatophyta</taxon>
        <taxon>Magnoliopsida</taxon>
        <taxon>eudicotyledons</taxon>
        <taxon>Gunneridae</taxon>
        <taxon>Pentapetalae</taxon>
        <taxon>rosids</taxon>
        <taxon>fabids</taxon>
        <taxon>Fabales</taxon>
        <taxon>Fabaceae</taxon>
        <taxon>Caesalpinioideae</taxon>
        <taxon>Cassia clade</taxon>
        <taxon>Senna</taxon>
    </lineage>
</organism>
<protein>
    <submittedName>
        <fullName evidence="1">Myosin-binding protein 7</fullName>
    </submittedName>
</protein>
<reference evidence="1" key="1">
    <citation type="submission" date="2020-09" db="EMBL/GenBank/DDBJ databases">
        <title>Genome-Enabled Discovery of Anthraquinone Biosynthesis in Senna tora.</title>
        <authorList>
            <person name="Kang S.-H."/>
            <person name="Pandey R.P."/>
            <person name="Lee C.-M."/>
            <person name="Sim J.-S."/>
            <person name="Jeong J.-T."/>
            <person name="Choi B.-S."/>
            <person name="Jung M."/>
            <person name="Ginzburg D."/>
            <person name="Zhao K."/>
            <person name="Won S.Y."/>
            <person name="Oh T.-J."/>
            <person name="Yu Y."/>
            <person name="Kim N.-H."/>
            <person name="Lee O.R."/>
            <person name="Lee T.-H."/>
            <person name="Bashyal P."/>
            <person name="Kim T.-S."/>
            <person name="Lee W.-H."/>
            <person name="Kawkins C."/>
            <person name="Kim C.-K."/>
            <person name="Kim J.S."/>
            <person name="Ahn B.O."/>
            <person name="Rhee S.Y."/>
            <person name="Sohng J.K."/>
        </authorList>
    </citation>
    <scope>NUCLEOTIDE SEQUENCE</scope>
    <source>
        <tissue evidence="1">Leaf</tissue>
    </source>
</reference>
<dbReference type="Proteomes" id="UP000634136">
    <property type="component" value="Unassembled WGS sequence"/>
</dbReference>
<comment type="caution">
    <text evidence="1">The sequence shown here is derived from an EMBL/GenBank/DDBJ whole genome shotgun (WGS) entry which is preliminary data.</text>
</comment>
<sequence length="285" mass="32819">MQKKEVFFLEKKRQEHQSITNLLETTQANIIILRSNLLPYTNSLPLQNLNSLIQLLKLSLSIAIYTRSFFLLANHIHHISWTTAYLDVIVCPKHALEYESRVPYAKSPELCETTSCSMICSIFLLGMRLGDLSTLKVALKEFFKWMGGNELSLLIITSQAHKLAFISLKLKLHRRQFHFLLIHELFKELKSSLSMANLLLCHSFVVTCFHLHRSFFSLQTQDHIQSFTGCSGRGFSFLIQLCVQILQNLLLGIKCLLHGFNINFSHPRRHARFCHATSDKAITYP</sequence>
<dbReference type="EMBL" id="JAAIUW010000012">
    <property type="protein sequence ID" value="KAF7806551.1"/>
    <property type="molecule type" value="Genomic_DNA"/>
</dbReference>
<proteinExistence type="predicted"/>
<name>A0A834SMZ4_9FABA</name>
<gene>
    <name evidence="1" type="ORF">G2W53_038712</name>
</gene>